<name>A0A506UM85_9PROT</name>
<dbReference type="InterPro" id="IPR005311">
    <property type="entry name" value="PBP_dimer"/>
</dbReference>
<dbReference type="Proteomes" id="UP000315037">
    <property type="component" value="Unassembled WGS sequence"/>
</dbReference>
<keyword evidence="6" id="KW-0645">Protease</keyword>
<evidence type="ECO:0000256" key="8">
    <source>
        <dbReference type="ARBA" id="ARBA00022801"/>
    </source>
</evidence>
<evidence type="ECO:0000259" key="16">
    <source>
        <dbReference type="Pfam" id="PF03717"/>
    </source>
</evidence>
<accession>A0A506UM85</accession>
<dbReference type="GO" id="GO:0071972">
    <property type="term" value="F:peptidoglycan L,D-transpeptidase activity"/>
    <property type="evidence" value="ECO:0007669"/>
    <property type="project" value="TreeGrafter"/>
</dbReference>
<evidence type="ECO:0000256" key="10">
    <source>
        <dbReference type="ARBA" id="ARBA00022984"/>
    </source>
</evidence>
<evidence type="ECO:0000259" key="15">
    <source>
        <dbReference type="Pfam" id="PF00905"/>
    </source>
</evidence>
<dbReference type="GO" id="GO:0008658">
    <property type="term" value="F:penicillin binding"/>
    <property type="evidence" value="ECO:0007669"/>
    <property type="project" value="InterPro"/>
</dbReference>
<dbReference type="Pfam" id="PF00905">
    <property type="entry name" value="Transpeptidase"/>
    <property type="match status" value="1"/>
</dbReference>
<feature type="region of interest" description="Disordered" evidence="14">
    <location>
        <begin position="1"/>
        <end position="20"/>
    </location>
</feature>
<dbReference type="PANTHER" id="PTHR30627:SF2">
    <property type="entry name" value="PEPTIDOGLYCAN D,D-TRANSPEPTIDASE MRDA"/>
    <property type="match status" value="1"/>
</dbReference>
<dbReference type="Gene3D" id="3.90.1310.10">
    <property type="entry name" value="Penicillin-binding protein 2a (Domain 2)"/>
    <property type="match status" value="1"/>
</dbReference>
<sequence>MSILRPFSKSKTRRGFGNDSAEPAEALAAAGGGVFTRRALLMMGVQAGVLGLLADRLYDLQLLKGAPLKEQARRNRTSRRLLAPPRGLIQDRFGVTLAGNRINWRALLMPEETTDVDAVIAHFATIVPLDEHDQARIARDRKHLRRYVPLTLKEFLSWEDMSRLGLNAPSLPGVLVDVGTTREYPLNGLMAHIVGYVAPPNEKDVQKNATLALPGMRVGRAGLEQTQEALLHGQPGSVEMEVNAVGRVIGELDRLDGAPGAKLGLTIDSVLQKQVCDRLGERVASAVVMDCRNGEIMAMVSTPSFDPTLFDSGVSHTQWKAWNEDPRTPLVDKAVSGLYPPGSTFKPAVALAALSSGAITASDRFSCPGHYDLGGVRFHCWNKYGHGSLNLHGGLKFSCDVYFYQVARRCGMEAIEKASHMLGMGVKLPVELPHVRSGVIPTPEWRRAHGHHWNAGDTVNAGIGQGFVQVTPLALACYASSIASGRATRPHLLRSLEDRLLPGASTDPAANLGADPAMSGEGGDNNGLLFSESHLSAVRGGMYAVVNEAHGTAPKARLSIPGVQMAGKTGSAQVRRVSRALRESGHFNSMSLPWEYRPHALFICYAPYDNPRYAVSVIVEHGNAGATEAAPLARQIMTDTLMRDPANRAPLTKGVVARAALSPEDIPGFR</sequence>
<evidence type="ECO:0000256" key="13">
    <source>
        <dbReference type="ARBA" id="ARBA00023316"/>
    </source>
</evidence>
<dbReference type="AlphaFoldDB" id="A0A506UM85"/>
<dbReference type="GO" id="GO:0008360">
    <property type="term" value="P:regulation of cell shape"/>
    <property type="evidence" value="ECO:0007669"/>
    <property type="project" value="UniProtKB-KW"/>
</dbReference>
<feature type="domain" description="Penicillin-binding protein transpeptidase" evidence="15">
    <location>
        <begin position="285"/>
        <end position="637"/>
    </location>
</feature>
<keyword evidence="13" id="KW-0961">Cell wall biogenesis/degradation</keyword>
<keyword evidence="12" id="KW-0472">Membrane</keyword>
<dbReference type="InterPro" id="IPR050515">
    <property type="entry name" value="Beta-lactam/transpept"/>
</dbReference>
<dbReference type="GO" id="GO:0005886">
    <property type="term" value="C:plasma membrane"/>
    <property type="evidence" value="ECO:0007669"/>
    <property type="project" value="UniProtKB-SubCell"/>
</dbReference>
<keyword evidence="9" id="KW-0133">Cell shape</keyword>
<dbReference type="InterPro" id="IPR036138">
    <property type="entry name" value="PBP_dimer_sf"/>
</dbReference>
<keyword evidence="11" id="KW-1133">Transmembrane helix</keyword>
<evidence type="ECO:0000256" key="14">
    <source>
        <dbReference type="SAM" id="MobiDB-lite"/>
    </source>
</evidence>
<dbReference type="InterPro" id="IPR012338">
    <property type="entry name" value="Beta-lactam/transpept-like"/>
</dbReference>
<keyword evidence="7" id="KW-0812">Transmembrane</keyword>
<keyword evidence="8 17" id="KW-0378">Hydrolase</keyword>
<dbReference type="Pfam" id="PF03717">
    <property type="entry name" value="PBP_dimer"/>
    <property type="match status" value="1"/>
</dbReference>
<dbReference type="RefSeq" id="WP_165601033.1">
    <property type="nucleotide sequence ID" value="NZ_SORZ01000002.1"/>
</dbReference>
<dbReference type="SUPFAM" id="SSF56601">
    <property type="entry name" value="beta-lactamase/transpeptidase-like"/>
    <property type="match status" value="1"/>
</dbReference>
<keyword evidence="4" id="KW-0997">Cell inner membrane</keyword>
<evidence type="ECO:0000256" key="2">
    <source>
        <dbReference type="ARBA" id="ARBA00004236"/>
    </source>
</evidence>
<dbReference type="GO" id="GO:0071555">
    <property type="term" value="P:cell wall organization"/>
    <property type="evidence" value="ECO:0007669"/>
    <property type="project" value="UniProtKB-KW"/>
</dbReference>
<dbReference type="GO" id="GO:0009252">
    <property type="term" value="P:peptidoglycan biosynthetic process"/>
    <property type="evidence" value="ECO:0007669"/>
    <property type="project" value="UniProtKB-KW"/>
</dbReference>
<evidence type="ECO:0000256" key="1">
    <source>
        <dbReference type="ARBA" id="ARBA00004167"/>
    </source>
</evidence>
<proteinExistence type="predicted"/>
<dbReference type="GO" id="GO:0009002">
    <property type="term" value="F:serine-type D-Ala-D-Ala carboxypeptidase activity"/>
    <property type="evidence" value="ECO:0007669"/>
    <property type="project" value="UniProtKB-EC"/>
</dbReference>
<evidence type="ECO:0000256" key="4">
    <source>
        <dbReference type="ARBA" id="ARBA00022519"/>
    </source>
</evidence>
<evidence type="ECO:0000256" key="9">
    <source>
        <dbReference type="ARBA" id="ARBA00022960"/>
    </source>
</evidence>
<protein>
    <submittedName>
        <fullName evidence="17">Penicillin-binding protein 2</fullName>
        <ecNumber evidence="17">3.4.16.4</ecNumber>
    </submittedName>
</protein>
<dbReference type="Gene3D" id="3.40.710.10">
    <property type="entry name" value="DD-peptidase/beta-lactamase superfamily"/>
    <property type="match status" value="1"/>
</dbReference>
<dbReference type="Gene3D" id="3.30.1390.30">
    <property type="entry name" value="Penicillin-binding protein 2a, domain 3"/>
    <property type="match status" value="1"/>
</dbReference>
<evidence type="ECO:0000256" key="12">
    <source>
        <dbReference type="ARBA" id="ARBA00023136"/>
    </source>
</evidence>
<organism evidence="17 18">
    <name type="scientific">Oecophyllibacter saccharovorans</name>
    <dbReference type="NCBI Taxonomy" id="2558360"/>
    <lineage>
        <taxon>Bacteria</taxon>
        <taxon>Pseudomonadati</taxon>
        <taxon>Pseudomonadota</taxon>
        <taxon>Alphaproteobacteria</taxon>
        <taxon>Acetobacterales</taxon>
        <taxon>Acetobacteraceae</taxon>
        <taxon>Oecophyllibacter</taxon>
    </lineage>
</organism>
<dbReference type="InterPro" id="IPR017790">
    <property type="entry name" value="Penicillin-binding_protein_2"/>
</dbReference>
<reference evidence="17 18" key="1">
    <citation type="submission" date="2019-03" db="EMBL/GenBank/DDBJ databases">
        <title>The complete genome sequence of Neokomagataea sp. Jb2 NBRC113641.</title>
        <authorList>
            <person name="Chua K.-O."/>
            <person name="Chan K.-G."/>
            <person name="See-Too W.-S."/>
        </authorList>
    </citation>
    <scope>NUCLEOTIDE SEQUENCE [LARGE SCALE GENOMIC DNA]</scope>
    <source>
        <strain evidence="17 18">Jb2</strain>
    </source>
</reference>
<comment type="caution">
    <text evidence="17">The sequence shown here is derived from an EMBL/GenBank/DDBJ whole genome shotgun (WGS) entry which is preliminary data.</text>
</comment>
<gene>
    <name evidence="17" type="primary">mrdA</name>
    <name evidence="17" type="ORF">E3202_08175</name>
</gene>
<keyword evidence="10" id="KW-0573">Peptidoglycan synthesis</keyword>
<dbReference type="GO" id="GO:0006508">
    <property type="term" value="P:proteolysis"/>
    <property type="evidence" value="ECO:0007669"/>
    <property type="project" value="UniProtKB-KW"/>
</dbReference>
<dbReference type="PANTHER" id="PTHR30627">
    <property type="entry name" value="PEPTIDOGLYCAN D,D-TRANSPEPTIDASE"/>
    <property type="match status" value="1"/>
</dbReference>
<evidence type="ECO:0000313" key="18">
    <source>
        <dbReference type="Proteomes" id="UP000315037"/>
    </source>
</evidence>
<evidence type="ECO:0000256" key="11">
    <source>
        <dbReference type="ARBA" id="ARBA00022989"/>
    </source>
</evidence>
<evidence type="ECO:0000313" key="17">
    <source>
        <dbReference type="EMBL" id="TPW34451.1"/>
    </source>
</evidence>
<dbReference type="EC" id="3.4.16.4" evidence="17"/>
<evidence type="ECO:0000256" key="3">
    <source>
        <dbReference type="ARBA" id="ARBA00022475"/>
    </source>
</evidence>
<keyword evidence="18" id="KW-1185">Reference proteome</keyword>
<comment type="subcellular location">
    <subcellularLocation>
        <location evidence="2">Cell membrane</location>
    </subcellularLocation>
    <subcellularLocation>
        <location evidence="1">Membrane</location>
        <topology evidence="1">Single-pass membrane protein</topology>
    </subcellularLocation>
</comment>
<dbReference type="SUPFAM" id="SSF56519">
    <property type="entry name" value="Penicillin binding protein dimerisation domain"/>
    <property type="match status" value="1"/>
</dbReference>
<dbReference type="NCBIfam" id="TIGR03423">
    <property type="entry name" value="pbp2_mrdA"/>
    <property type="match status" value="1"/>
</dbReference>
<dbReference type="InterPro" id="IPR001460">
    <property type="entry name" value="PCN-bd_Tpept"/>
</dbReference>
<evidence type="ECO:0000256" key="6">
    <source>
        <dbReference type="ARBA" id="ARBA00022670"/>
    </source>
</evidence>
<keyword evidence="3" id="KW-1003">Cell membrane</keyword>
<evidence type="ECO:0000256" key="5">
    <source>
        <dbReference type="ARBA" id="ARBA00022645"/>
    </source>
</evidence>
<keyword evidence="5 17" id="KW-0121">Carboxypeptidase</keyword>
<dbReference type="EMBL" id="SORZ01000002">
    <property type="protein sequence ID" value="TPW34451.1"/>
    <property type="molecule type" value="Genomic_DNA"/>
</dbReference>
<evidence type="ECO:0000256" key="7">
    <source>
        <dbReference type="ARBA" id="ARBA00022692"/>
    </source>
</evidence>
<feature type="domain" description="Penicillin-binding protein dimerisation" evidence="16">
    <location>
        <begin position="83"/>
        <end position="252"/>
    </location>
</feature>